<evidence type="ECO:0000256" key="5">
    <source>
        <dbReference type="ARBA" id="ARBA00013243"/>
    </source>
</evidence>
<dbReference type="PANTHER" id="PTHR22589:SF31">
    <property type="entry name" value="CARNITINE O-PALMITOYLTRANSFERASE"/>
    <property type="match status" value="1"/>
</dbReference>
<feature type="active site" description="Proton acceptor" evidence="16">
    <location>
        <position position="493"/>
    </location>
</feature>
<name>A0A7R9QQZ5_9ACAR</name>
<keyword evidence="12" id="KW-0496">Mitochondrion</keyword>
<evidence type="ECO:0000256" key="1">
    <source>
        <dbReference type="ARBA" id="ARBA00004141"/>
    </source>
</evidence>
<gene>
    <name evidence="21" type="ORF">ONB1V03_LOCUS11715</name>
</gene>
<evidence type="ECO:0000256" key="4">
    <source>
        <dbReference type="ARBA" id="ARBA00005232"/>
    </source>
</evidence>
<feature type="transmembrane region" description="Helical" evidence="18">
    <location>
        <begin position="115"/>
        <end position="137"/>
    </location>
</feature>
<comment type="catalytic activity">
    <reaction evidence="15">
        <text>(R)-carnitine + hexadecanoyl-CoA = O-hexadecanoyl-(R)-carnitine + CoA</text>
        <dbReference type="Rhea" id="RHEA:12661"/>
        <dbReference type="ChEBI" id="CHEBI:16347"/>
        <dbReference type="ChEBI" id="CHEBI:17490"/>
        <dbReference type="ChEBI" id="CHEBI:57287"/>
        <dbReference type="ChEBI" id="CHEBI:57379"/>
        <dbReference type="EC" id="2.3.1.21"/>
    </reaction>
    <physiologicalReaction direction="left-to-right" evidence="15">
        <dbReference type="Rhea" id="RHEA:12662"/>
    </physiologicalReaction>
</comment>
<dbReference type="Pfam" id="PF00755">
    <property type="entry name" value="Carn_acyltransf"/>
    <property type="match status" value="1"/>
</dbReference>
<dbReference type="InterPro" id="IPR000542">
    <property type="entry name" value="Carn_acyl_trans"/>
</dbReference>
<keyword evidence="11" id="KW-0443">Lipid metabolism</keyword>
<evidence type="ECO:0000256" key="18">
    <source>
        <dbReference type="SAM" id="Phobius"/>
    </source>
</evidence>
<evidence type="ECO:0000313" key="21">
    <source>
        <dbReference type="EMBL" id="CAD7655070.1"/>
    </source>
</evidence>
<dbReference type="Gene3D" id="6.10.250.1760">
    <property type="match status" value="1"/>
</dbReference>
<evidence type="ECO:0000259" key="20">
    <source>
        <dbReference type="Pfam" id="PF16484"/>
    </source>
</evidence>
<dbReference type="InterPro" id="IPR032476">
    <property type="entry name" value="CPT_N"/>
</dbReference>
<feature type="transmembrane region" description="Helical" evidence="18">
    <location>
        <begin position="73"/>
        <end position="95"/>
    </location>
</feature>
<comment type="similarity">
    <text evidence="4 17">Belongs to the carnitine/choline acetyltransferase family.</text>
</comment>
<dbReference type="PANTHER" id="PTHR22589">
    <property type="entry name" value="CARNITINE O-ACYLTRANSFERASE"/>
    <property type="match status" value="1"/>
</dbReference>
<evidence type="ECO:0000256" key="7">
    <source>
        <dbReference type="ARBA" id="ARBA00022679"/>
    </source>
</evidence>
<dbReference type="FunFam" id="3.30.559.10:FF:000042">
    <property type="entry name" value="Carnitine Palmitoyl Transferase"/>
    <property type="match status" value="1"/>
</dbReference>
<dbReference type="PROSITE" id="PS00440">
    <property type="entry name" value="ACYLTRANSF_C_2"/>
    <property type="match status" value="1"/>
</dbReference>
<dbReference type="UniPathway" id="UPA00659"/>
<accession>A0A7R9QQZ5</accession>
<evidence type="ECO:0000259" key="19">
    <source>
        <dbReference type="Pfam" id="PF00755"/>
    </source>
</evidence>
<keyword evidence="9" id="KW-0276">Fatty acid metabolism</keyword>
<keyword evidence="10 18" id="KW-1133">Transmembrane helix</keyword>
<feature type="domain" description="Carnitine O-palmitoyltransferase N-terminal" evidence="20">
    <location>
        <begin position="35"/>
        <end position="65"/>
    </location>
</feature>
<keyword evidence="7 17" id="KW-0808">Transferase</keyword>
<evidence type="ECO:0000256" key="9">
    <source>
        <dbReference type="ARBA" id="ARBA00022832"/>
    </source>
</evidence>
<sequence length="786" mass="89082">MSRSASRLTSSLSLDNHCSVLVSSPESARRPKSASEGVRINYDQQLLHEVWLSGLRSWRNRLSRFANNFKSGIYPSSVEFLVTIVALVFSSHLFLPFDPSLGLIHAIDAFVARRLSASSSVSSCVACVSFAVVVWLLKMLSMRYALKLLLMYKQWMYESRAHNKPSTATKVWLLLIRALTAHKSPSLYSYQASLPRLPLPPLDQTIARYLQSVRPLLDDTAFARTTRLAEQFRDGVGRKFQRYLWLKSWWASNYVSDWWEEFVYLRGRAPLMVNSNFYGIDALVTDGLTSKQTARAANLVYASLLFRKQIDRQELKPILVQNLVPLCSAQYERVFNTTRIPGADADRLSHLTDSPHIVVLHSGKFYKLTIHHKGRLLQPKQLQQLLDQIVADDAPANNGESRLASLTAADRRTWADTRHKWFSKGINRISLSAIEKAAFVLVLDSERFEAEDAAKLDRYGQLLLHGNGNDRWFDKSFNLIVARNARVGFNGEHSWADAPVMAHLWEFVLHYDFHVLQYDDDGNCRLGNGVDDASPPIRLKWDFADPLLRVIDDSFRNAQALLSDVDLRLFRHDAYGKGFIKTCRVSPDAYIQMALQLAYFRDQGHLSLTYEASMTRLFREGRTETVRPVTVESAQFVRAMESPDESASARRELLRAACGRHQRAYQEAMCGKGVDRHLFCLYVISQYLEVESEFLKQVLSEPWKLSTSQTPHGQVGLLDASKNPRHISAGGGFGPVADDGYGVSYIVAGEDVVFFHISSKRSSSATDSQRFRQHIDGALRDLRSLF</sequence>
<dbReference type="Pfam" id="PF16484">
    <property type="entry name" value="CPT_N"/>
    <property type="match status" value="1"/>
</dbReference>
<evidence type="ECO:0000256" key="16">
    <source>
        <dbReference type="PIRSR" id="PIRSR600542-1"/>
    </source>
</evidence>
<evidence type="ECO:0000256" key="17">
    <source>
        <dbReference type="RuleBase" id="RU003801"/>
    </source>
</evidence>
<dbReference type="InterPro" id="IPR042231">
    <property type="entry name" value="Cho/carn_acyl_trans_2"/>
</dbReference>
<keyword evidence="22" id="KW-1185">Reference proteome</keyword>
<organism evidence="21">
    <name type="scientific">Oppiella nova</name>
    <dbReference type="NCBI Taxonomy" id="334625"/>
    <lineage>
        <taxon>Eukaryota</taxon>
        <taxon>Metazoa</taxon>
        <taxon>Ecdysozoa</taxon>
        <taxon>Arthropoda</taxon>
        <taxon>Chelicerata</taxon>
        <taxon>Arachnida</taxon>
        <taxon>Acari</taxon>
        <taxon>Acariformes</taxon>
        <taxon>Sarcoptiformes</taxon>
        <taxon>Oribatida</taxon>
        <taxon>Brachypylina</taxon>
        <taxon>Oppioidea</taxon>
        <taxon>Oppiidae</taxon>
        <taxon>Oppiella</taxon>
    </lineage>
</organism>
<evidence type="ECO:0000256" key="8">
    <source>
        <dbReference type="ARBA" id="ARBA00022692"/>
    </source>
</evidence>
<dbReference type="GO" id="GO:0004095">
    <property type="term" value="F:carnitine O-palmitoyltransferase activity"/>
    <property type="evidence" value="ECO:0007669"/>
    <property type="project" value="UniProtKB-EC"/>
</dbReference>
<evidence type="ECO:0000256" key="12">
    <source>
        <dbReference type="ARBA" id="ARBA00023128"/>
    </source>
</evidence>
<dbReference type="InterPro" id="IPR023213">
    <property type="entry name" value="CAT-like_dom_sf"/>
</dbReference>
<evidence type="ECO:0000313" key="22">
    <source>
        <dbReference type="Proteomes" id="UP000728032"/>
    </source>
</evidence>
<keyword evidence="6" id="KW-0813">Transport</keyword>
<dbReference type="PROSITE" id="PS00439">
    <property type="entry name" value="ACYLTRANSF_C_1"/>
    <property type="match status" value="1"/>
</dbReference>
<dbReference type="InterPro" id="IPR039551">
    <property type="entry name" value="Cho/carn_acyl_trans"/>
</dbReference>
<dbReference type="Gene3D" id="3.30.559.10">
    <property type="entry name" value="Chloramphenicol acetyltransferase-like domain"/>
    <property type="match status" value="1"/>
</dbReference>
<dbReference type="OrthoDB" id="240216at2759"/>
<dbReference type="GO" id="GO:0031966">
    <property type="term" value="C:mitochondrial membrane"/>
    <property type="evidence" value="ECO:0007669"/>
    <property type="project" value="UniProtKB-SubCell"/>
</dbReference>
<evidence type="ECO:0000256" key="2">
    <source>
        <dbReference type="ARBA" id="ARBA00004325"/>
    </source>
</evidence>
<keyword evidence="14 17" id="KW-0012">Acyltransferase</keyword>
<evidence type="ECO:0000256" key="15">
    <source>
        <dbReference type="ARBA" id="ARBA00048480"/>
    </source>
</evidence>
<evidence type="ECO:0000256" key="13">
    <source>
        <dbReference type="ARBA" id="ARBA00023136"/>
    </source>
</evidence>
<protein>
    <recommendedName>
        <fullName evidence="5">carnitine O-palmitoyltransferase</fullName>
        <ecNumber evidence="5">2.3.1.21</ecNumber>
    </recommendedName>
</protein>
<dbReference type="SUPFAM" id="SSF52777">
    <property type="entry name" value="CoA-dependent acyltransferases"/>
    <property type="match status" value="2"/>
</dbReference>
<dbReference type="GO" id="GO:0006635">
    <property type="term" value="P:fatty acid beta-oxidation"/>
    <property type="evidence" value="ECO:0007669"/>
    <property type="project" value="UniProtKB-UniPathway"/>
</dbReference>
<keyword evidence="13 18" id="KW-0472">Membrane</keyword>
<feature type="domain" description="Choline/carnitine acyltransferase" evidence="19">
    <location>
        <begin position="197"/>
        <end position="775"/>
    </location>
</feature>
<dbReference type="Proteomes" id="UP000728032">
    <property type="component" value="Unassembled WGS sequence"/>
</dbReference>
<comment type="pathway">
    <text evidence="3">Lipid metabolism; fatty acid beta-oxidation.</text>
</comment>
<dbReference type="EMBL" id="CAJPVJ010008961">
    <property type="protein sequence ID" value="CAG2172257.1"/>
    <property type="molecule type" value="Genomic_DNA"/>
</dbReference>
<evidence type="ECO:0000256" key="10">
    <source>
        <dbReference type="ARBA" id="ARBA00022989"/>
    </source>
</evidence>
<comment type="subcellular location">
    <subcellularLocation>
        <location evidence="1">Membrane</location>
        <topology evidence="1">Multi-pass membrane protein</topology>
    </subcellularLocation>
    <subcellularLocation>
        <location evidence="2">Mitochondrion membrane</location>
    </subcellularLocation>
</comment>
<dbReference type="EC" id="2.3.1.21" evidence="5"/>
<evidence type="ECO:0000256" key="11">
    <source>
        <dbReference type="ARBA" id="ARBA00023098"/>
    </source>
</evidence>
<evidence type="ECO:0000256" key="6">
    <source>
        <dbReference type="ARBA" id="ARBA00022448"/>
    </source>
</evidence>
<dbReference type="FunFam" id="3.30.559.70:FF:000001">
    <property type="entry name" value="Carnitine O-palmitoyltransferase 1, liver isoform"/>
    <property type="match status" value="1"/>
</dbReference>
<evidence type="ECO:0000256" key="3">
    <source>
        <dbReference type="ARBA" id="ARBA00005005"/>
    </source>
</evidence>
<evidence type="ECO:0000256" key="14">
    <source>
        <dbReference type="ARBA" id="ARBA00023315"/>
    </source>
</evidence>
<dbReference type="Gene3D" id="3.30.559.70">
    <property type="entry name" value="Choline/Carnitine o-acyltransferase, domain 2"/>
    <property type="match status" value="1"/>
</dbReference>
<proteinExistence type="inferred from homology"/>
<dbReference type="EMBL" id="OC923786">
    <property type="protein sequence ID" value="CAD7655070.1"/>
    <property type="molecule type" value="Genomic_DNA"/>
</dbReference>
<reference evidence="21" key="1">
    <citation type="submission" date="2020-11" db="EMBL/GenBank/DDBJ databases">
        <authorList>
            <person name="Tran Van P."/>
        </authorList>
    </citation>
    <scope>NUCLEOTIDE SEQUENCE</scope>
</reference>
<dbReference type="AlphaFoldDB" id="A0A7R9QQZ5"/>
<dbReference type="GO" id="GO:0009437">
    <property type="term" value="P:carnitine metabolic process"/>
    <property type="evidence" value="ECO:0007669"/>
    <property type="project" value="TreeGrafter"/>
</dbReference>
<keyword evidence="8 18" id="KW-0812">Transmembrane</keyword>